<sequence length="740" mass="82993">MANHDPRLKLHDDRPSASGDDLYHRRTFVRRLTQAVARRTQTSPFIIGIEGAWGEGKSTVLEYMAQELHANHRDVVLVRFNPWAYGSQDQMLLGLVQLVAERLRENTRKSVRKLAAGVLGLVGSAAELAGSVSGQGHLEKGGAATRKLADALGQEDSFPKQKAALEAKLRTAQTQVVVLVDDLDRLDHEAIRSVFRLLKAVFDLPSFTYILAYDPDIIAAALEAHFESRGALSGRRYLEKIVQLPLALPRLDPLDLEEDLFANLVGAFEDNGLPQSAEEIVEMRRLAKVLSTHLATPREIRRLGNAVRFALPILRGETNPVDVCRVEALRVLFPELFEQVLRHSDLLTDTGFLARHTYRRMLLRDGGANPIGGPLPVPPPGPLHEVFGGFPPAAKQLLGMAFPNAALAFDLHEPGRYSGPYAAHQPEYLKRYLQYAIGSDDVEDALTRQFIQDTVHRKASAEATLGALDAKRLPRFLGKIALYARPLESEERLALTLVLAGHFYESYVSFGSHAMPLLTVRDTVVEVLEQGVGRESSGERWEVLERLLKDLPEWWMSLDLFEACSSLLARESRSGREAVAQPLRDWLADLLHRHQTQLMQEPRAILVSALRLLAERHGRSLTHALVLDFVGERSDHAQRWLLALARQVRVEAGALPSRFSIEQYLMLEEVVDMDELLERLEPLVPEVEGLAATDEVMARIMFDRLLDIRPDAKEFRQLEAKELRQRLVAPPIHKSEHNIE</sequence>
<dbReference type="PANTHER" id="PTHR22674">
    <property type="entry name" value="NTPASE, KAP FAMILY P-LOOP DOMAIN-CONTAINING 1"/>
    <property type="match status" value="1"/>
</dbReference>
<accession>A0A2K3URM8</accession>
<dbReference type="OrthoDB" id="88903at2"/>
<dbReference type="InterPro" id="IPR011646">
    <property type="entry name" value="KAP_P-loop"/>
</dbReference>
<dbReference type="Pfam" id="PF07693">
    <property type="entry name" value="KAP_NTPase"/>
    <property type="match status" value="1"/>
</dbReference>
<keyword evidence="3" id="KW-1185">Reference proteome</keyword>
<dbReference type="PANTHER" id="PTHR22674:SF6">
    <property type="entry name" value="NTPASE KAP FAMILY P-LOOP DOMAIN-CONTAINING PROTEIN 1"/>
    <property type="match status" value="1"/>
</dbReference>
<dbReference type="InterPro" id="IPR052754">
    <property type="entry name" value="NTPase_KAP_P-loop"/>
</dbReference>
<dbReference type="RefSeq" id="WP_103314325.1">
    <property type="nucleotide sequence ID" value="NZ_PPPD01000006.1"/>
</dbReference>
<reference evidence="2 3" key="1">
    <citation type="submission" date="2018-01" db="EMBL/GenBank/DDBJ databases">
        <title>Deinococcus koreensis sp. nov., a radiation-resistant bacterium isolated from river water.</title>
        <authorList>
            <person name="Choi A."/>
        </authorList>
    </citation>
    <scope>NUCLEOTIDE SEQUENCE [LARGE SCALE GENOMIC DNA]</scope>
    <source>
        <strain evidence="2 3">SJW1-2</strain>
    </source>
</reference>
<protein>
    <recommendedName>
        <fullName evidence="1">KAP NTPase domain-containing protein</fullName>
    </recommendedName>
</protein>
<dbReference type="InterPro" id="IPR027417">
    <property type="entry name" value="P-loop_NTPase"/>
</dbReference>
<feature type="domain" description="KAP NTPase" evidence="1">
    <location>
        <begin position="28"/>
        <end position="309"/>
    </location>
</feature>
<dbReference type="AlphaFoldDB" id="A0A2K3URM8"/>
<evidence type="ECO:0000313" key="2">
    <source>
        <dbReference type="EMBL" id="PNY79174.1"/>
    </source>
</evidence>
<dbReference type="Proteomes" id="UP000236379">
    <property type="component" value="Unassembled WGS sequence"/>
</dbReference>
<organism evidence="2 3">
    <name type="scientific">Deinococcus koreensis</name>
    <dbReference type="NCBI Taxonomy" id="2054903"/>
    <lineage>
        <taxon>Bacteria</taxon>
        <taxon>Thermotogati</taxon>
        <taxon>Deinococcota</taxon>
        <taxon>Deinococci</taxon>
        <taxon>Deinococcales</taxon>
        <taxon>Deinococcaceae</taxon>
        <taxon>Deinococcus</taxon>
    </lineage>
</organism>
<proteinExistence type="predicted"/>
<evidence type="ECO:0000259" key="1">
    <source>
        <dbReference type="Pfam" id="PF07693"/>
    </source>
</evidence>
<dbReference type="Gene3D" id="3.40.50.300">
    <property type="entry name" value="P-loop containing nucleotide triphosphate hydrolases"/>
    <property type="match status" value="1"/>
</dbReference>
<comment type="caution">
    <text evidence="2">The sequence shown here is derived from an EMBL/GenBank/DDBJ whole genome shotgun (WGS) entry which is preliminary data.</text>
</comment>
<evidence type="ECO:0000313" key="3">
    <source>
        <dbReference type="Proteomes" id="UP000236379"/>
    </source>
</evidence>
<gene>
    <name evidence="2" type="ORF">CVO96_20450</name>
</gene>
<name>A0A2K3URM8_9DEIO</name>
<dbReference type="EMBL" id="PPPD01000006">
    <property type="protein sequence ID" value="PNY79174.1"/>
    <property type="molecule type" value="Genomic_DNA"/>
</dbReference>
<dbReference type="SUPFAM" id="SSF52540">
    <property type="entry name" value="P-loop containing nucleoside triphosphate hydrolases"/>
    <property type="match status" value="1"/>
</dbReference>